<evidence type="ECO:0000313" key="13">
    <source>
        <dbReference type="Proteomes" id="UP001196509"/>
    </source>
</evidence>
<keyword evidence="13" id="KW-1185">Reference proteome</keyword>
<keyword evidence="5 9" id="KW-0235">DNA replication</keyword>
<evidence type="ECO:0000256" key="3">
    <source>
        <dbReference type="ARBA" id="ARBA00020170"/>
    </source>
</evidence>
<dbReference type="CDD" id="cd03242">
    <property type="entry name" value="ABC_RecF"/>
    <property type="match status" value="1"/>
</dbReference>
<evidence type="ECO:0000256" key="2">
    <source>
        <dbReference type="ARBA" id="ARBA00008016"/>
    </source>
</evidence>
<dbReference type="Gene3D" id="3.40.50.300">
    <property type="entry name" value="P-loop containing nucleotide triphosphate hydrolases"/>
    <property type="match status" value="1"/>
</dbReference>
<comment type="subcellular location">
    <subcellularLocation>
        <location evidence="1 9 10">Cytoplasm</location>
    </subcellularLocation>
</comment>
<evidence type="ECO:0000313" key="12">
    <source>
        <dbReference type="EMBL" id="MBW8637983.1"/>
    </source>
</evidence>
<dbReference type="GO" id="GO:0003697">
    <property type="term" value="F:single-stranded DNA binding"/>
    <property type="evidence" value="ECO:0007669"/>
    <property type="project" value="UniProtKB-UniRule"/>
</dbReference>
<dbReference type="PANTHER" id="PTHR32182">
    <property type="entry name" value="DNA REPLICATION AND REPAIR PROTEIN RECF"/>
    <property type="match status" value="1"/>
</dbReference>
<protein>
    <recommendedName>
        <fullName evidence="3 9">DNA replication and repair protein RecF</fullName>
    </recommendedName>
</protein>
<comment type="function">
    <text evidence="9 10">The RecF protein is involved in DNA metabolism; it is required for DNA replication and normal SOS inducibility. RecF binds preferentially to single-stranded, linear DNA. It also seems to bind ATP.</text>
</comment>
<dbReference type="InterPro" id="IPR042174">
    <property type="entry name" value="RecF_2"/>
</dbReference>
<dbReference type="InterPro" id="IPR001238">
    <property type="entry name" value="DNA-binding_RecF"/>
</dbReference>
<gene>
    <name evidence="9 12" type="primary">recF</name>
    <name evidence="12" type="ORF">K1W69_12365</name>
</gene>
<dbReference type="HAMAP" id="MF_00365">
    <property type="entry name" value="RecF"/>
    <property type="match status" value="1"/>
</dbReference>
<keyword evidence="7 9" id="KW-0067">ATP-binding</keyword>
<dbReference type="GO" id="GO:0000731">
    <property type="term" value="P:DNA synthesis involved in DNA repair"/>
    <property type="evidence" value="ECO:0007669"/>
    <property type="project" value="TreeGrafter"/>
</dbReference>
<evidence type="ECO:0000256" key="5">
    <source>
        <dbReference type="ARBA" id="ARBA00022705"/>
    </source>
</evidence>
<name>A0AAE2ZK39_9HYPH</name>
<dbReference type="GO" id="GO:0005524">
    <property type="term" value="F:ATP binding"/>
    <property type="evidence" value="ECO:0007669"/>
    <property type="project" value="UniProtKB-UniRule"/>
</dbReference>
<dbReference type="PROSITE" id="PS00618">
    <property type="entry name" value="RECF_2"/>
    <property type="match status" value="1"/>
</dbReference>
<evidence type="ECO:0000256" key="9">
    <source>
        <dbReference type="HAMAP-Rule" id="MF_00365"/>
    </source>
</evidence>
<feature type="domain" description="AAA+ ATPase" evidence="11">
    <location>
        <begin position="27"/>
        <end position="374"/>
    </location>
</feature>
<reference evidence="12" key="1">
    <citation type="submission" date="2021-08" db="EMBL/GenBank/DDBJ databases">
        <title>Hoeflea bacterium WL0058 sp. nov., isolated from the sediment.</title>
        <authorList>
            <person name="Wang L."/>
            <person name="Zhang D."/>
        </authorList>
    </citation>
    <scope>NUCLEOTIDE SEQUENCE</scope>
    <source>
        <strain evidence="12">WL0058</strain>
    </source>
</reference>
<feature type="binding site" evidence="9">
    <location>
        <begin position="35"/>
        <end position="42"/>
    </location>
    <ligand>
        <name>ATP</name>
        <dbReference type="ChEBI" id="CHEBI:30616"/>
    </ligand>
</feature>
<keyword evidence="4 9" id="KW-0963">Cytoplasm</keyword>
<dbReference type="InterPro" id="IPR027417">
    <property type="entry name" value="P-loop_NTPase"/>
</dbReference>
<dbReference type="SMART" id="SM00382">
    <property type="entry name" value="AAA"/>
    <property type="match status" value="1"/>
</dbReference>
<evidence type="ECO:0000256" key="1">
    <source>
        <dbReference type="ARBA" id="ARBA00004496"/>
    </source>
</evidence>
<organism evidence="12 13">
    <name type="scientific">Flavimaribacter sediminis</name>
    <dbReference type="NCBI Taxonomy" id="2865987"/>
    <lineage>
        <taxon>Bacteria</taxon>
        <taxon>Pseudomonadati</taxon>
        <taxon>Pseudomonadota</taxon>
        <taxon>Alphaproteobacteria</taxon>
        <taxon>Hyphomicrobiales</taxon>
        <taxon>Rhizobiaceae</taxon>
        <taxon>Flavimaribacter</taxon>
    </lineage>
</organism>
<dbReference type="EMBL" id="JAICBX010000002">
    <property type="protein sequence ID" value="MBW8637983.1"/>
    <property type="molecule type" value="Genomic_DNA"/>
</dbReference>
<evidence type="ECO:0000256" key="10">
    <source>
        <dbReference type="RuleBase" id="RU000578"/>
    </source>
</evidence>
<dbReference type="SUPFAM" id="SSF52540">
    <property type="entry name" value="P-loop containing nucleoside triphosphate hydrolases"/>
    <property type="match status" value="1"/>
</dbReference>
<dbReference type="Gene3D" id="1.20.1050.90">
    <property type="entry name" value="RecF/RecN/SMC, N-terminal domain"/>
    <property type="match status" value="1"/>
</dbReference>
<evidence type="ECO:0000256" key="8">
    <source>
        <dbReference type="ARBA" id="ARBA00023125"/>
    </source>
</evidence>
<dbReference type="GO" id="GO:0005737">
    <property type="term" value="C:cytoplasm"/>
    <property type="evidence" value="ECO:0007669"/>
    <property type="project" value="UniProtKB-SubCell"/>
</dbReference>
<dbReference type="InterPro" id="IPR018078">
    <property type="entry name" value="DNA-binding_RecF_CS"/>
</dbReference>
<dbReference type="Pfam" id="PF02463">
    <property type="entry name" value="SMC_N"/>
    <property type="match status" value="1"/>
</dbReference>
<accession>A0AAE2ZK39</accession>
<keyword evidence="9 10" id="KW-0227">DNA damage</keyword>
<dbReference type="RefSeq" id="WP_220228650.1">
    <property type="nucleotide sequence ID" value="NZ_JAICBX010000002.1"/>
</dbReference>
<dbReference type="Proteomes" id="UP001196509">
    <property type="component" value="Unassembled WGS sequence"/>
</dbReference>
<keyword evidence="6 9" id="KW-0547">Nucleotide-binding</keyword>
<dbReference type="GO" id="GO:0009432">
    <property type="term" value="P:SOS response"/>
    <property type="evidence" value="ECO:0007669"/>
    <property type="project" value="UniProtKB-UniRule"/>
</dbReference>
<dbReference type="GO" id="GO:0006302">
    <property type="term" value="P:double-strand break repair"/>
    <property type="evidence" value="ECO:0007669"/>
    <property type="project" value="TreeGrafter"/>
</dbReference>
<dbReference type="GO" id="GO:0006260">
    <property type="term" value="P:DNA replication"/>
    <property type="evidence" value="ECO:0007669"/>
    <property type="project" value="UniProtKB-UniRule"/>
</dbReference>
<keyword evidence="9 10" id="KW-0234">DNA repair</keyword>
<evidence type="ECO:0000256" key="4">
    <source>
        <dbReference type="ARBA" id="ARBA00022490"/>
    </source>
</evidence>
<evidence type="ECO:0000256" key="7">
    <source>
        <dbReference type="ARBA" id="ARBA00022840"/>
    </source>
</evidence>
<comment type="caution">
    <text evidence="12">The sequence shown here is derived from an EMBL/GenBank/DDBJ whole genome shotgun (WGS) entry which is preliminary data.</text>
</comment>
<dbReference type="PANTHER" id="PTHR32182:SF0">
    <property type="entry name" value="DNA REPLICATION AND REPAIR PROTEIN RECF"/>
    <property type="match status" value="1"/>
</dbReference>
<evidence type="ECO:0000256" key="6">
    <source>
        <dbReference type="ARBA" id="ARBA00022741"/>
    </source>
</evidence>
<comment type="similarity">
    <text evidence="2 9 10">Belongs to the RecF family.</text>
</comment>
<keyword evidence="9 10" id="KW-0742">SOS response</keyword>
<dbReference type="NCBIfam" id="TIGR00611">
    <property type="entry name" value="recf"/>
    <property type="match status" value="1"/>
</dbReference>
<dbReference type="AlphaFoldDB" id="A0AAE2ZK39"/>
<sequence length="378" mass="41284">MTDSRVYLSALKLSDFRNYHTLSLTLDRRHVVLTGENGAGKTNLMEAVSLLSPGRGLRRGVYADMVREDASDGFSVFAELEGMEGEVTIGTSAGSESQGQSRRIRINRTNAAAADELLDHLRLVWLTPAMDGLFTGAKGDRRRFLDRQVLSIDPQHARRTLDYERAMRSRNRLLSEGGSDPSWLAAIEAQMAEFGTAIAIARREMVTMLSGLIEAGQQESPFPKARLQLTDFIDGIGSASAAEIEDEFARQLSQSRYRDGAAGRTLVGPHRSDLLVWHLAKNMDAARCSTGEQKALLIGIVLAHARLTAQTCGNPPVMLLDEIAAHLDAGRRAALFDLIEDLGGQAFMTGTDRGMFAALGERARCFHVEEGAVRPAED</sequence>
<evidence type="ECO:0000259" key="11">
    <source>
        <dbReference type="SMART" id="SM00382"/>
    </source>
</evidence>
<keyword evidence="8 9" id="KW-0238">DNA-binding</keyword>
<dbReference type="InterPro" id="IPR003593">
    <property type="entry name" value="AAA+_ATPase"/>
</dbReference>
<dbReference type="InterPro" id="IPR003395">
    <property type="entry name" value="RecF/RecN/SMC_N"/>
</dbReference>
<proteinExistence type="inferred from homology"/>